<dbReference type="Pfam" id="PF04087">
    <property type="entry name" value="DUF389"/>
    <property type="match status" value="1"/>
</dbReference>
<dbReference type="PANTHER" id="PTHR20992:SF9">
    <property type="entry name" value="AT15442P-RELATED"/>
    <property type="match status" value="1"/>
</dbReference>
<feature type="transmembrane region" description="Helical" evidence="1">
    <location>
        <begin position="110"/>
        <end position="128"/>
    </location>
</feature>
<keyword evidence="1" id="KW-0472">Membrane</keyword>
<accession>A0A2N6KM51</accession>
<dbReference type="PANTHER" id="PTHR20992">
    <property type="entry name" value="AT15442P-RELATED"/>
    <property type="match status" value="1"/>
</dbReference>
<evidence type="ECO:0000313" key="2">
    <source>
        <dbReference type="EMBL" id="PMB00981.1"/>
    </source>
</evidence>
<dbReference type="RefSeq" id="WP_102171093.1">
    <property type="nucleotide sequence ID" value="NZ_NMQA01000014.1"/>
</dbReference>
<comment type="caution">
    <text evidence="2">The sequence shown here is derived from an EMBL/GenBank/DDBJ whole genome shotgun (WGS) entry which is preliminary data.</text>
</comment>
<feature type="transmembrane region" description="Helical" evidence="1">
    <location>
        <begin position="168"/>
        <end position="189"/>
    </location>
</feature>
<dbReference type="AlphaFoldDB" id="A0A2N6KM51"/>
<name>A0A2N6KM51_9CYAN</name>
<feature type="transmembrane region" description="Helical" evidence="1">
    <location>
        <begin position="134"/>
        <end position="156"/>
    </location>
</feature>
<organism evidence="2 3">
    <name type="scientific">Fischerella thermalis CCMEE 5268</name>
    <dbReference type="NCBI Taxonomy" id="2019662"/>
    <lineage>
        <taxon>Bacteria</taxon>
        <taxon>Bacillati</taxon>
        <taxon>Cyanobacteriota</taxon>
        <taxon>Cyanophyceae</taxon>
        <taxon>Nostocales</taxon>
        <taxon>Hapalosiphonaceae</taxon>
        <taxon>Fischerella</taxon>
    </lineage>
</organism>
<dbReference type="InterPro" id="IPR005240">
    <property type="entry name" value="DUF389"/>
</dbReference>
<sequence>MRQLIVQVPRGQGKEVLEIAKSLQGVSLAQLEAKGSEEPIDLVLIHVSNRQVEELFAKLEDLPDVNITLLPRGVMTLHPPAKEAPQQALNIEERSPIEIFLSGLQSVGSWRGFLGYAASSGFVVWIGLYTNTTYLLVAAMLIAPFAGPAMNVAIATARGDRQLLWRSVLRYFVALAVTIAVAGALSLILRQDIATSLMIERSQVSSIAVLLPLAAGAAGALNLVQSERSSLVSGAATGMLVAASLAPPAGIVGMAGAIGRWDLVIDALFLLFLQLAGINLTAALLFRLFGLSARGVRYTRGKPWVFPVALGFTVAILAGLLTWQFVNSPNLQRSSLAQRANAEIQKLVNENRLVELVEANVRFTRANIKGQNTLLSVVYVQRQAGVTASSEEIRSSLTQAIQTHLLQQGFNVTPLVDVSVLEAPQKSER</sequence>
<dbReference type="EMBL" id="NMQA01000014">
    <property type="protein sequence ID" value="PMB00981.1"/>
    <property type="molecule type" value="Genomic_DNA"/>
</dbReference>
<protein>
    <submittedName>
        <fullName evidence="2">TIGR00341 family protein</fullName>
    </submittedName>
</protein>
<evidence type="ECO:0000256" key="1">
    <source>
        <dbReference type="SAM" id="Phobius"/>
    </source>
</evidence>
<proteinExistence type="predicted"/>
<feature type="transmembrane region" description="Helical" evidence="1">
    <location>
        <begin position="204"/>
        <end position="224"/>
    </location>
</feature>
<keyword evidence="1" id="KW-0812">Transmembrane</keyword>
<feature type="transmembrane region" description="Helical" evidence="1">
    <location>
        <begin position="236"/>
        <end position="261"/>
    </location>
</feature>
<keyword evidence="1" id="KW-1133">Transmembrane helix</keyword>
<feature type="transmembrane region" description="Helical" evidence="1">
    <location>
        <begin position="267"/>
        <end position="292"/>
    </location>
</feature>
<reference evidence="2 3" key="1">
    <citation type="submission" date="2017-07" db="EMBL/GenBank/DDBJ databases">
        <title>Genomes of Fischerella (Mastigocladus) sp. strains.</title>
        <authorList>
            <person name="Miller S.R."/>
        </authorList>
    </citation>
    <scope>NUCLEOTIDE SEQUENCE [LARGE SCALE GENOMIC DNA]</scope>
    <source>
        <strain evidence="2 3">CCMEE 5268</strain>
    </source>
</reference>
<evidence type="ECO:0000313" key="3">
    <source>
        <dbReference type="Proteomes" id="UP000235025"/>
    </source>
</evidence>
<feature type="transmembrane region" description="Helical" evidence="1">
    <location>
        <begin position="304"/>
        <end position="326"/>
    </location>
</feature>
<dbReference type="Proteomes" id="UP000235025">
    <property type="component" value="Unassembled WGS sequence"/>
</dbReference>
<gene>
    <name evidence="2" type="ORF">CEN50_01085</name>
</gene>